<gene>
    <name evidence="2" type="ORF">LCGC14_2500020</name>
</gene>
<feature type="region of interest" description="Disordered" evidence="1">
    <location>
        <begin position="230"/>
        <end position="254"/>
    </location>
</feature>
<reference evidence="2" key="1">
    <citation type="journal article" date="2015" name="Nature">
        <title>Complex archaea that bridge the gap between prokaryotes and eukaryotes.</title>
        <authorList>
            <person name="Spang A."/>
            <person name="Saw J.H."/>
            <person name="Jorgensen S.L."/>
            <person name="Zaremba-Niedzwiedzka K."/>
            <person name="Martijn J."/>
            <person name="Lind A.E."/>
            <person name="van Eijk R."/>
            <person name="Schleper C."/>
            <person name="Guy L."/>
            <person name="Ettema T.J."/>
        </authorList>
    </citation>
    <scope>NUCLEOTIDE SEQUENCE</scope>
</reference>
<sequence>MPQFNAYPALQARGIDMAAVERQRQDRKSAGTLNALREAKTQELQGAQGRREQTEAKAQAKQSLETVANLLKVVESAPPNRREQMYPVAIEHARTAGIPVDKAPPTYGDGNWTRLTIAQAGKELDSLSGKGRTALQKDVPYIAKLLGISDQDALAIKIESKSKGYDAYVSDIAGRYVSYGERPEQAFEKATALADLIYGRTKKEPPEGGPDSEEGRDYLKEFFGFFGVGGAESAKPKKAPKPKRGGGAPKVSTMSIEQIRAHVKELKASGKNIPQDALNEIDARIRSLG</sequence>
<organism evidence="2">
    <name type="scientific">marine sediment metagenome</name>
    <dbReference type="NCBI Taxonomy" id="412755"/>
    <lineage>
        <taxon>unclassified sequences</taxon>
        <taxon>metagenomes</taxon>
        <taxon>ecological metagenomes</taxon>
    </lineage>
</organism>
<proteinExistence type="predicted"/>
<comment type="caution">
    <text evidence="2">The sequence shown here is derived from an EMBL/GenBank/DDBJ whole genome shotgun (WGS) entry which is preliminary data.</text>
</comment>
<evidence type="ECO:0000313" key="2">
    <source>
        <dbReference type="EMBL" id="KKL15996.1"/>
    </source>
</evidence>
<name>A0A0F9DDY6_9ZZZZ</name>
<dbReference type="EMBL" id="LAZR01039839">
    <property type="protein sequence ID" value="KKL15996.1"/>
    <property type="molecule type" value="Genomic_DNA"/>
</dbReference>
<protein>
    <submittedName>
        <fullName evidence="2">Uncharacterized protein</fullName>
    </submittedName>
</protein>
<accession>A0A0F9DDY6</accession>
<dbReference type="AlphaFoldDB" id="A0A0F9DDY6"/>
<evidence type="ECO:0000256" key="1">
    <source>
        <dbReference type="SAM" id="MobiDB-lite"/>
    </source>
</evidence>
<feature type="non-terminal residue" evidence="2">
    <location>
        <position position="289"/>
    </location>
</feature>